<organism evidence="1 2">
    <name type="scientific">Deinococcus detaillensis</name>
    <dbReference type="NCBI Taxonomy" id="2592048"/>
    <lineage>
        <taxon>Bacteria</taxon>
        <taxon>Thermotogati</taxon>
        <taxon>Deinococcota</taxon>
        <taxon>Deinococci</taxon>
        <taxon>Deinococcales</taxon>
        <taxon>Deinococcaceae</taxon>
        <taxon>Deinococcus</taxon>
    </lineage>
</organism>
<keyword evidence="2" id="KW-1185">Reference proteome</keyword>
<evidence type="ECO:0000313" key="2">
    <source>
        <dbReference type="Proteomes" id="UP000316092"/>
    </source>
</evidence>
<dbReference type="RefSeq" id="WP_143721581.1">
    <property type="nucleotide sequence ID" value="NZ_VKDB01000021.1"/>
</dbReference>
<dbReference type="EMBL" id="VKDB01000021">
    <property type="protein sequence ID" value="TSA81713.1"/>
    <property type="molecule type" value="Genomic_DNA"/>
</dbReference>
<name>A0A553UND1_9DEIO</name>
<protein>
    <submittedName>
        <fullName evidence="1">Uncharacterized protein</fullName>
    </submittedName>
</protein>
<sequence>MNRMLMVLPLLIGSAFARPYSEDGGFLELAAARPPLVTCEAGKTMPCVVMATQISDMAGVWRQYLSSPDFTTAGGMGYVHFSADGTFALADTQEHAAAASFSPFPHGTYSFEGNRMTINVENPPPSMPECARSVQEVLVVKMGDQKVAMTFMPIEDACKPRLSDTGQVQLYIGPPQ</sequence>
<reference evidence="1 2" key="1">
    <citation type="submission" date="2019-07" db="EMBL/GenBank/DDBJ databases">
        <title>Deinococcus detaillus sp. nov., isolated from humus soil in Antarctica.</title>
        <authorList>
            <person name="Zhang K."/>
        </authorList>
    </citation>
    <scope>NUCLEOTIDE SEQUENCE [LARGE SCALE GENOMIC DNA]</scope>
    <source>
        <strain evidence="1 2">H1</strain>
    </source>
</reference>
<evidence type="ECO:0000313" key="1">
    <source>
        <dbReference type="EMBL" id="TSA81713.1"/>
    </source>
</evidence>
<accession>A0A553UND1</accession>
<proteinExistence type="predicted"/>
<gene>
    <name evidence="1" type="ORF">FNU79_14775</name>
</gene>
<dbReference type="OrthoDB" id="3078496at2"/>
<dbReference type="Proteomes" id="UP000316092">
    <property type="component" value="Unassembled WGS sequence"/>
</dbReference>
<dbReference type="AlphaFoldDB" id="A0A553UND1"/>
<comment type="caution">
    <text evidence="1">The sequence shown here is derived from an EMBL/GenBank/DDBJ whole genome shotgun (WGS) entry which is preliminary data.</text>
</comment>